<feature type="domain" description="CDK5 regulatory subunit-associated protein 2/Myomegalin coiled coil" evidence="5">
    <location>
        <begin position="694"/>
        <end position="765"/>
    </location>
</feature>
<dbReference type="InterPro" id="IPR040947">
    <property type="entry name" value="SMYLE_N"/>
</dbReference>
<feature type="coiled-coil region" evidence="1">
    <location>
        <begin position="569"/>
        <end position="638"/>
    </location>
</feature>
<dbReference type="InterPro" id="IPR012934">
    <property type="entry name" value="Znf_AD"/>
</dbReference>
<dbReference type="GO" id="GO:0005813">
    <property type="term" value="C:centrosome"/>
    <property type="evidence" value="ECO:0007669"/>
    <property type="project" value="TreeGrafter"/>
</dbReference>
<evidence type="ECO:0000256" key="1">
    <source>
        <dbReference type="SAM" id="Coils"/>
    </source>
</evidence>
<evidence type="ECO:0000256" key="2">
    <source>
        <dbReference type="SAM" id="MobiDB-lite"/>
    </source>
</evidence>
<dbReference type="PANTHER" id="PTHR46501">
    <property type="entry name" value="MYOMEGALIN"/>
    <property type="match status" value="1"/>
</dbReference>
<accession>A0A3Q3GP47</accession>
<dbReference type="GO" id="GO:0005634">
    <property type="term" value="C:nucleus"/>
    <property type="evidence" value="ECO:0007669"/>
    <property type="project" value="InterPro"/>
</dbReference>
<dbReference type="Pfam" id="PF07776">
    <property type="entry name" value="zf-AD"/>
    <property type="match status" value="1"/>
</dbReference>
<keyword evidence="1" id="KW-0175">Coiled coil</keyword>
<dbReference type="GO" id="GO:0060090">
    <property type="term" value="F:molecular adaptor activity"/>
    <property type="evidence" value="ECO:0007669"/>
    <property type="project" value="TreeGrafter"/>
</dbReference>
<feature type="region of interest" description="Disordered" evidence="2">
    <location>
        <begin position="201"/>
        <end position="238"/>
    </location>
</feature>
<organism evidence="6 7">
    <name type="scientific">Labrus bergylta</name>
    <name type="common">ballan wrasse</name>
    <dbReference type="NCBI Taxonomy" id="56723"/>
    <lineage>
        <taxon>Eukaryota</taxon>
        <taxon>Metazoa</taxon>
        <taxon>Chordata</taxon>
        <taxon>Craniata</taxon>
        <taxon>Vertebrata</taxon>
        <taxon>Euteleostomi</taxon>
        <taxon>Actinopterygii</taxon>
        <taxon>Neopterygii</taxon>
        <taxon>Teleostei</taxon>
        <taxon>Neoteleostei</taxon>
        <taxon>Acanthomorphata</taxon>
        <taxon>Eupercaria</taxon>
        <taxon>Labriformes</taxon>
        <taxon>Labridae</taxon>
        <taxon>Labrus</taxon>
    </lineage>
</organism>
<dbReference type="GO" id="GO:1903358">
    <property type="term" value="P:regulation of Golgi organization"/>
    <property type="evidence" value="ECO:0007669"/>
    <property type="project" value="TreeGrafter"/>
</dbReference>
<evidence type="ECO:0000259" key="4">
    <source>
        <dbReference type="Pfam" id="PF18615"/>
    </source>
</evidence>
<evidence type="ECO:0000259" key="3">
    <source>
        <dbReference type="Pfam" id="PF07776"/>
    </source>
</evidence>
<dbReference type="AlphaFoldDB" id="A0A3Q3GP47"/>
<evidence type="ECO:0000259" key="5">
    <source>
        <dbReference type="Pfam" id="PF23246"/>
    </source>
</evidence>
<feature type="coiled-coil region" evidence="1">
    <location>
        <begin position="479"/>
        <end position="531"/>
    </location>
</feature>
<feature type="coiled-coil region" evidence="1">
    <location>
        <begin position="365"/>
        <end position="412"/>
    </location>
</feature>
<feature type="domain" description="Short myomegalin-like EB1 binding protein N-terminal" evidence="4">
    <location>
        <begin position="123"/>
        <end position="296"/>
    </location>
</feature>
<name>A0A3Q3GP47_9LABR</name>
<dbReference type="Ensembl" id="ENSLBET00000034533.1">
    <property type="protein sequence ID" value="ENSLBEP00000033069.1"/>
    <property type="gene ID" value="ENSLBEG00000024763.1"/>
</dbReference>
<evidence type="ECO:0000313" key="6">
    <source>
        <dbReference type="Ensembl" id="ENSLBEP00000033069.1"/>
    </source>
</evidence>
<evidence type="ECO:0000313" key="7">
    <source>
        <dbReference type="Proteomes" id="UP000261660"/>
    </source>
</evidence>
<protein>
    <submittedName>
        <fullName evidence="6">Si:ch211-242b18.1</fullName>
    </submittedName>
</protein>
<reference evidence="6" key="1">
    <citation type="submission" date="2025-08" db="UniProtKB">
        <authorList>
            <consortium name="Ensembl"/>
        </authorList>
    </citation>
    <scope>IDENTIFICATION</scope>
</reference>
<dbReference type="GO" id="GO:0008270">
    <property type="term" value="F:zinc ion binding"/>
    <property type="evidence" value="ECO:0007669"/>
    <property type="project" value="InterPro"/>
</dbReference>
<dbReference type="InterPro" id="IPR052593">
    <property type="entry name" value="MT-associated_AKAP9-binding"/>
</dbReference>
<keyword evidence="7" id="KW-1185">Reference proteome</keyword>
<dbReference type="GO" id="GO:0005794">
    <property type="term" value="C:Golgi apparatus"/>
    <property type="evidence" value="ECO:0007669"/>
    <property type="project" value="TreeGrafter"/>
</dbReference>
<dbReference type="PANTHER" id="PTHR46501:SF2">
    <property type="entry name" value="MYOMEGALIN"/>
    <property type="match status" value="1"/>
</dbReference>
<reference evidence="6" key="2">
    <citation type="submission" date="2025-09" db="UniProtKB">
        <authorList>
            <consortium name="Ensembl"/>
        </authorList>
    </citation>
    <scope>IDENTIFICATION</scope>
</reference>
<dbReference type="Pfam" id="PF23246">
    <property type="entry name" value="CC_CDK5RAP2"/>
    <property type="match status" value="1"/>
</dbReference>
<dbReference type="Proteomes" id="UP000261660">
    <property type="component" value="Unplaced"/>
</dbReference>
<feature type="domain" description="ZAD" evidence="3">
    <location>
        <begin position="4"/>
        <end position="74"/>
    </location>
</feature>
<dbReference type="InterPro" id="IPR056273">
    <property type="entry name" value="CDK5RAP2_MYOME_CC"/>
</dbReference>
<dbReference type="Pfam" id="PF18615">
    <property type="entry name" value="SMYLE_N"/>
    <property type="match status" value="1"/>
</dbReference>
<dbReference type="GeneTree" id="ENSGT00950000183190"/>
<sequence>MKETCRICGRELCGNQRRWIFHPTAKLNLQVLLSHALGQELTRDGRGEFACSKCTFMLDRMYRFDTVIARVEALSIERLQRLLQEKHRLRHCIGGLYRKTNSEEGAVTITGGNEGPGDGMVDISDDMVYSLYESWAEDVAGSHRCVHSTPRKCRGCSYWRVADSDYEAVCKVPRKLARSISCGPSTRYSASVIGGSVTGEAGEKKHVEDSEEAPSSLTLVPGLTDGLLSSPRDPIDDRLYDSLSEERAGASHDPASPGPSLSLALCLLQSYTIYRPVRSSKGSKLPVLLRRSSIGERDNHIRTPELETPLIHFSIQNLNLADMEELMQDLYKEYPRPPPHQSLVEEQQSQLNQYECAAGQCVSELQKAQLQVQSLQAKIHESEANNMLQEKLNEMECELRSIRQAAQSQERTIQGLTESIGSKDCEAQELYQLIEGQNTTLCKLREMAHHNQLSKCKVRLEKSHSIEHYSMSNHLMFVLQDLRSALQKTRSDLQAKESALKESEAERNTLVQEKERSITQLKHSLEDKEQQLQVNHTTNQPPPPLNSYTAKCLPPPLLQRSIDDKFRCVEEREEQVRRLQLALREKERDLERLRCILSNNEETITSLDGLVRSKELELEQAAEAYRNLQWLKQQTEEKERGTQREKDTIINQLQAALQARSQETQDLTAALVARVHAGPSEVVEELKARLALKEKLFEELLSDRSRQSNEHQAQVQDMLNTLSSKDQYLQCLLEQLVSEYNKLNNALKAEKRLYQNLAHIHTKSDR</sequence>
<dbReference type="GO" id="GO:0090063">
    <property type="term" value="P:positive regulation of microtubule nucleation"/>
    <property type="evidence" value="ECO:0007669"/>
    <property type="project" value="TreeGrafter"/>
</dbReference>
<dbReference type="GO" id="GO:0007098">
    <property type="term" value="P:centrosome cycle"/>
    <property type="evidence" value="ECO:0007669"/>
    <property type="project" value="TreeGrafter"/>
</dbReference>
<proteinExistence type="predicted"/>